<keyword evidence="1" id="KW-0472">Membrane</keyword>
<reference evidence="2 3" key="1">
    <citation type="submission" date="2016-10" db="EMBL/GenBank/DDBJ databases">
        <authorList>
            <person name="Varghese N."/>
            <person name="Submissions S."/>
        </authorList>
    </citation>
    <scope>NUCLEOTIDE SEQUENCE [LARGE SCALE GENOMIC DNA]</scope>
    <source>
        <strain evidence="2 3">DSM 20586</strain>
    </source>
</reference>
<dbReference type="AlphaFoldDB" id="A0AB38A6N8"/>
<feature type="transmembrane region" description="Helical" evidence="1">
    <location>
        <begin position="6"/>
        <end position="25"/>
    </location>
</feature>
<organism evidence="2 3">
    <name type="scientific">Atopobium minutum</name>
    <dbReference type="NCBI Taxonomy" id="1381"/>
    <lineage>
        <taxon>Bacteria</taxon>
        <taxon>Bacillati</taxon>
        <taxon>Actinomycetota</taxon>
        <taxon>Coriobacteriia</taxon>
        <taxon>Coriobacteriales</taxon>
        <taxon>Atopobiaceae</taxon>
        <taxon>Atopobium</taxon>
    </lineage>
</organism>
<protein>
    <submittedName>
        <fullName evidence="2">Uncharacterized protein</fullName>
    </submittedName>
</protein>
<proteinExistence type="predicted"/>
<evidence type="ECO:0000313" key="2">
    <source>
        <dbReference type="EMBL" id="SEB70733.1"/>
    </source>
</evidence>
<feature type="transmembrane region" description="Helical" evidence="1">
    <location>
        <begin position="63"/>
        <end position="82"/>
    </location>
</feature>
<sequence>MKDKVIHIVTRAASILAALLILIFFSRIVPASDGVRLFIWNCFVIAISVEALANPNAPQKHKIGAIVALCVSLLLTSLLLCIS</sequence>
<keyword evidence="1" id="KW-1133">Transmembrane helix</keyword>
<keyword evidence="1" id="KW-0812">Transmembrane</keyword>
<name>A0AB38A6N8_9ACTN</name>
<gene>
    <name evidence="2" type="ORF">SAMN04489746_0918</name>
</gene>
<dbReference type="EMBL" id="FNSH01000001">
    <property type="protein sequence ID" value="SEB70733.1"/>
    <property type="molecule type" value="Genomic_DNA"/>
</dbReference>
<accession>A0AB38A6N8</accession>
<dbReference type="Proteomes" id="UP000183687">
    <property type="component" value="Unassembled WGS sequence"/>
</dbReference>
<comment type="caution">
    <text evidence="2">The sequence shown here is derived from an EMBL/GenBank/DDBJ whole genome shotgun (WGS) entry which is preliminary data.</text>
</comment>
<evidence type="ECO:0000256" key="1">
    <source>
        <dbReference type="SAM" id="Phobius"/>
    </source>
</evidence>
<evidence type="ECO:0000313" key="3">
    <source>
        <dbReference type="Proteomes" id="UP000183687"/>
    </source>
</evidence>